<organism evidence="2 3">
    <name type="scientific">Blomia tropicalis</name>
    <name type="common">Mite</name>
    <dbReference type="NCBI Taxonomy" id="40697"/>
    <lineage>
        <taxon>Eukaryota</taxon>
        <taxon>Metazoa</taxon>
        <taxon>Ecdysozoa</taxon>
        <taxon>Arthropoda</taxon>
        <taxon>Chelicerata</taxon>
        <taxon>Arachnida</taxon>
        <taxon>Acari</taxon>
        <taxon>Acariformes</taxon>
        <taxon>Sarcoptiformes</taxon>
        <taxon>Astigmata</taxon>
        <taxon>Glycyphagoidea</taxon>
        <taxon>Echimyopodidae</taxon>
        <taxon>Blomia</taxon>
    </lineage>
</organism>
<proteinExistence type="predicted"/>
<dbReference type="AlphaFoldDB" id="A0A9Q0RPS9"/>
<evidence type="ECO:0000313" key="2">
    <source>
        <dbReference type="EMBL" id="KAJ6223748.1"/>
    </source>
</evidence>
<accession>A0A9Q0RPS9</accession>
<comment type="caution">
    <text evidence="2">The sequence shown here is derived from an EMBL/GenBank/DDBJ whole genome shotgun (WGS) entry which is preliminary data.</text>
</comment>
<feature type="transmembrane region" description="Helical" evidence="1">
    <location>
        <begin position="559"/>
        <end position="583"/>
    </location>
</feature>
<dbReference type="EMBL" id="JAPWDV010000001">
    <property type="protein sequence ID" value="KAJ6223748.1"/>
    <property type="molecule type" value="Genomic_DNA"/>
</dbReference>
<keyword evidence="1" id="KW-0472">Membrane</keyword>
<keyword evidence="1" id="KW-1133">Transmembrane helix</keyword>
<evidence type="ECO:0000313" key="3">
    <source>
        <dbReference type="Proteomes" id="UP001142055"/>
    </source>
</evidence>
<keyword evidence="1" id="KW-0812">Transmembrane</keyword>
<protein>
    <submittedName>
        <fullName evidence="2">Uncharacterized protein</fullName>
    </submittedName>
</protein>
<evidence type="ECO:0000256" key="1">
    <source>
        <dbReference type="SAM" id="Phobius"/>
    </source>
</evidence>
<reference evidence="2" key="1">
    <citation type="submission" date="2022-12" db="EMBL/GenBank/DDBJ databases">
        <title>Genome assemblies of Blomia tropicalis.</title>
        <authorList>
            <person name="Cui Y."/>
        </authorList>
    </citation>
    <scope>NUCLEOTIDE SEQUENCE</scope>
    <source>
        <tissue evidence="2">Adult mites</tissue>
    </source>
</reference>
<name>A0A9Q0RPS9_BLOTA</name>
<dbReference type="Proteomes" id="UP001142055">
    <property type="component" value="Chromosome 1"/>
</dbReference>
<sequence length="655" mass="77871">MTALFIDNVLILYGNPFSIFYFHNYSPECRHADQDYAYNKLDEMIHLGSPYGLLMLSGTGGKCIKEIWNKELTIIYYQEYNNITCSHLIEFLKENEILKSQKRLRLIQIFGRTVYYAYRNENQIRHINLTNNFNVINPQIDHPLVQNWIEQTARSYQIEAFAFIRTSKESPKLPSALVTLVDNKFTRVFKFIRNDPDELNSISYQVGVCDEKVNAIFMEDNLYKNEKDIIVFFGKYYGTIKVKISERNSRTHLKPFPIIPMQYLYGCPVNFCWWPHIDDILYYDRAYYFFQDRWMFRMIEGSPKPTTLLEVEHVYKLKHIGIDFTIDAVYYDYSLQTPVLIWKSSNREYSMTQIDILELNQGNRVRFLPKELGTHIAITEPHLKILTAYMLPEETILWTCVLKLDKIWLRGYVVSESISGSISWKHEYTTPFEQMQSMFYNYNTQTLYIISGFFLYAYEEPKVTFDSRCLVTYAATFFNCSERYYRNLDLKNYVNQEEYFKEAKQRHRGKLLHGKCNFRNSLPYNTEFTDEINDSDDADDDDNSVKHLWKRILKHELTMMIMAICSGIVITIITFYCLSKVYYYRMMKRRSKRSANVRRSQENKLKDYLKQRYKGFMKLHQMDSTSTSIGGTVSDSSLNKRKFFSLDGRNRKTPK</sequence>
<gene>
    <name evidence="2" type="ORF">RDWZM_002293</name>
</gene>
<keyword evidence="3" id="KW-1185">Reference proteome</keyword>